<dbReference type="RefSeq" id="WP_067993879.1">
    <property type="nucleotide sequence ID" value="NZ_QQBC01000004.1"/>
</dbReference>
<evidence type="ECO:0000313" key="2">
    <source>
        <dbReference type="Proteomes" id="UP000254869"/>
    </source>
</evidence>
<keyword evidence="2" id="KW-1185">Reference proteome</keyword>
<protein>
    <submittedName>
        <fullName evidence="1">Type VII secretion system (Wss) protein ESAT-6</fullName>
    </submittedName>
</protein>
<sequence>MADDQPPRGMIVDLAALQTFANNLTAEAQSVTGLRSGLADAVNALPGTQWNQTCTQAQTSVDNAVKRIGDRLTKIAESVEQSGKVVQLTDDEFRDKLTRIGLHT</sequence>
<dbReference type="Pfam" id="PF06013">
    <property type="entry name" value="WXG100"/>
    <property type="match status" value="1"/>
</dbReference>
<dbReference type="STRING" id="1210086.GCA_001613105_01470"/>
<dbReference type="EMBL" id="QQBC01000004">
    <property type="protein sequence ID" value="RDI66523.1"/>
    <property type="molecule type" value="Genomic_DNA"/>
</dbReference>
<accession>A0A370I717</accession>
<dbReference type="InterPro" id="IPR036689">
    <property type="entry name" value="ESAT-6-like_sf"/>
</dbReference>
<proteinExistence type="predicted"/>
<reference evidence="1 2" key="1">
    <citation type="submission" date="2018-07" db="EMBL/GenBank/DDBJ databases">
        <title>Genomic Encyclopedia of Type Strains, Phase IV (KMG-IV): sequencing the most valuable type-strain genomes for metagenomic binning, comparative biology and taxonomic classification.</title>
        <authorList>
            <person name="Goeker M."/>
        </authorList>
    </citation>
    <scope>NUCLEOTIDE SEQUENCE [LARGE SCALE GENOMIC DNA]</scope>
    <source>
        <strain evidence="1 2">DSM 44290</strain>
    </source>
</reference>
<gene>
    <name evidence="1" type="ORF">DFR76_104273</name>
</gene>
<organism evidence="1 2">
    <name type="scientific">Nocardia pseudobrasiliensis</name>
    <dbReference type="NCBI Taxonomy" id="45979"/>
    <lineage>
        <taxon>Bacteria</taxon>
        <taxon>Bacillati</taxon>
        <taxon>Actinomycetota</taxon>
        <taxon>Actinomycetes</taxon>
        <taxon>Mycobacteriales</taxon>
        <taxon>Nocardiaceae</taxon>
        <taxon>Nocardia</taxon>
    </lineage>
</organism>
<evidence type="ECO:0000313" key="1">
    <source>
        <dbReference type="EMBL" id="RDI66523.1"/>
    </source>
</evidence>
<dbReference type="AlphaFoldDB" id="A0A370I717"/>
<comment type="caution">
    <text evidence="1">The sequence shown here is derived from an EMBL/GenBank/DDBJ whole genome shotgun (WGS) entry which is preliminary data.</text>
</comment>
<dbReference type="SUPFAM" id="SSF140453">
    <property type="entry name" value="EsxAB dimer-like"/>
    <property type="match status" value="1"/>
</dbReference>
<dbReference type="Gene3D" id="1.10.287.1060">
    <property type="entry name" value="ESAT-6-like"/>
    <property type="match status" value="1"/>
</dbReference>
<dbReference type="Proteomes" id="UP000254869">
    <property type="component" value="Unassembled WGS sequence"/>
</dbReference>
<dbReference type="InterPro" id="IPR010310">
    <property type="entry name" value="T7SS_ESAT-6-like"/>
</dbReference>
<name>A0A370I717_9NOCA</name>